<keyword evidence="1" id="KW-0472">Membrane</keyword>
<sequence length="127" mass="13966">MVVRNRPTEGLSHHFYCSLYSSVALFMIPVITISYLVSSIACTSSQDPLFCHSICISGVSLLSFCINNIILYSYHCLLGLGDLDPCSLGTNYQRGYAPTPTIECFQLNGFYRLNVATPHAGSVEPFT</sequence>
<organism evidence="2 3">
    <name type="scientific">Amniculicola lignicola CBS 123094</name>
    <dbReference type="NCBI Taxonomy" id="1392246"/>
    <lineage>
        <taxon>Eukaryota</taxon>
        <taxon>Fungi</taxon>
        <taxon>Dikarya</taxon>
        <taxon>Ascomycota</taxon>
        <taxon>Pezizomycotina</taxon>
        <taxon>Dothideomycetes</taxon>
        <taxon>Pleosporomycetidae</taxon>
        <taxon>Pleosporales</taxon>
        <taxon>Amniculicolaceae</taxon>
        <taxon>Amniculicola</taxon>
    </lineage>
</organism>
<keyword evidence="3" id="KW-1185">Reference proteome</keyword>
<protein>
    <submittedName>
        <fullName evidence="2">Uncharacterized protein</fullName>
    </submittedName>
</protein>
<dbReference type="Proteomes" id="UP000799779">
    <property type="component" value="Unassembled WGS sequence"/>
</dbReference>
<keyword evidence="1" id="KW-1133">Transmembrane helix</keyword>
<dbReference type="AlphaFoldDB" id="A0A6A5WEL3"/>
<feature type="transmembrane region" description="Helical" evidence="1">
    <location>
        <begin position="20"/>
        <end position="37"/>
    </location>
</feature>
<evidence type="ECO:0000313" key="3">
    <source>
        <dbReference type="Proteomes" id="UP000799779"/>
    </source>
</evidence>
<evidence type="ECO:0000256" key="1">
    <source>
        <dbReference type="SAM" id="Phobius"/>
    </source>
</evidence>
<proteinExistence type="predicted"/>
<dbReference type="EMBL" id="ML977603">
    <property type="protein sequence ID" value="KAF1998571.1"/>
    <property type="molecule type" value="Genomic_DNA"/>
</dbReference>
<gene>
    <name evidence="2" type="ORF">P154DRAFT_249002</name>
</gene>
<evidence type="ECO:0000313" key="2">
    <source>
        <dbReference type="EMBL" id="KAF1998571.1"/>
    </source>
</evidence>
<reference evidence="2" key="1">
    <citation type="journal article" date="2020" name="Stud. Mycol.">
        <title>101 Dothideomycetes genomes: a test case for predicting lifestyles and emergence of pathogens.</title>
        <authorList>
            <person name="Haridas S."/>
            <person name="Albert R."/>
            <person name="Binder M."/>
            <person name="Bloem J."/>
            <person name="Labutti K."/>
            <person name="Salamov A."/>
            <person name="Andreopoulos B."/>
            <person name="Baker S."/>
            <person name="Barry K."/>
            <person name="Bills G."/>
            <person name="Bluhm B."/>
            <person name="Cannon C."/>
            <person name="Castanera R."/>
            <person name="Culley D."/>
            <person name="Daum C."/>
            <person name="Ezra D."/>
            <person name="Gonzalez J."/>
            <person name="Henrissat B."/>
            <person name="Kuo A."/>
            <person name="Liang C."/>
            <person name="Lipzen A."/>
            <person name="Lutzoni F."/>
            <person name="Magnuson J."/>
            <person name="Mondo S."/>
            <person name="Nolan M."/>
            <person name="Ohm R."/>
            <person name="Pangilinan J."/>
            <person name="Park H.-J."/>
            <person name="Ramirez L."/>
            <person name="Alfaro M."/>
            <person name="Sun H."/>
            <person name="Tritt A."/>
            <person name="Yoshinaga Y."/>
            <person name="Zwiers L.-H."/>
            <person name="Turgeon B."/>
            <person name="Goodwin S."/>
            <person name="Spatafora J."/>
            <person name="Crous P."/>
            <person name="Grigoriev I."/>
        </authorList>
    </citation>
    <scope>NUCLEOTIDE SEQUENCE</scope>
    <source>
        <strain evidence="2">CBS 123094</strain>
    </source>
</reference>
<accession>A0A6A5WEL3</accession>
<keyword evidence="1" id="KW-0812">Transmembrane</keyword>
<feature type="transmembrane region" description="Helical" evidence="1">
    <location>
        <begin position="49"/>
        <end position="74"/>
    </location>
</feature>
<name>A0A6A5WEL3_9PLEO</name>